<sequence length="425" mass="46926">MQSAVLGTVEGDGRAGFVDYTHSSNATAASTAHDTTNSSSTAIVKREDSDTTALGVQDDSAASPFSEAAVEQEPSASTSEQQNQALLEETQQFLEAELQRIFSSGQITRERYMSSFTFEDPVSRYGDLNGFMTNIRLLRTLFDIRFDLHKSAINKPMEIVTRWTMTMKVKAAPWRPALTFTGRSYYGVNLSTGKLTYQKDMWDAVADNRFLSVEGVAHVVQQLTSLQTTPSLDTPPYTVLKKTREYEIRKYKPYLVAETDMPSGSGPAAGDGFNTLAGYIFGGNDKRAKMEMTTPVISTGGQPGPEGGKMQFPMENKYGGAYGMDVAESGLPNPNSERVVRKLQEGGIIAATTFPGLPLDFEVVQAERRLRGALLVDGLKAQEGYRLARYNDPFTLPFLRRNEVLISLEDFELETAERVAWSETR</sequence>
<evidence type="ECO:0000313" key="3">
    <source>
        <dbReference type="EMBL" id="KAK9824687.1"/>
    </source>
</evidence>
<evidence type="ECO:0000313" key="4">
    <source>
        <dbReference type="Proteomes" id="UP001489004"/>
    </source>
</evidence>
<dbReference type="Proteomes" id="UP001489004">
    <property type="component" value="Unassembled WGS sequence"/>
</dbReference>
<dbReference type="InterPro" id="IPR006917">
    <property type="entry name" value="SOUL_heme-bd"/>
</dbReference>
<accession>A0AAW1QUC9</accession>
<organism evidence="3 4">
    <name type="scientific">[Myrmecia] bisecta</name>
    <dbReference type="NCBI Taxonomy" id="41462"/>
    <lineage>
        <taxon>Eukaryota</taxon>
        <taxon>Viridiplantae</taxon>
        <taxon>Chlorophyta</taxon>
        <taxon>core chlorophytes</taxon>
        <taxon>Trebouxiophyceae</taxon>
        <taxon>Trebouxiales</taxon>
        <taxon>Trebouxiaceae</taxon>
        <taxon>Myrmecia</taxon>
    </lineage>
</organism>
<dbReference type="Pfam" id="PF10184">
    <property type="entry name" value="DUF2358"/>
    <property type="match status" value="1"/>
</dbReference>
<dbReference type="PANTHER" id="PTHR11220:SF50">
    <property type="entry name" value="SOUL HEME-BINDING FAMILY PROTEIN"/>
    <property type="match status" value="1"/>
</dbReference>
<dbReference type="InterPro" id="IPR018790">
    <property type="entry name" value="DUF2358"/>
</dbReference>
<feature type="compositionally biased region" description="Low complexity" evidence="2">
    <location>
        <begin position="26"/>
        <end position="42"/>
    </location>
</feature>
<dbReference type="SUPFAM" id="SSF55136">
    <property type="entry name" value="Probable bacterial effector-binding domain"/>
    <property type="match status" value="1"/>
</dbReference>
<dbReference type="Pfam" id="PF04832">
    <property type="entry name" value="SOUL"/>
    <property type="match status" value="1"/>
</dbReference>
<comment type="similarity">
    <text evidence="1">Belongs to the HEBP family.</text>
</comment>
<feature type="compositionally biased region" description="Polar residues" evidence="2">
    <location>
        <begin position="74"/>
        <end position="83"/>
    </location>
</feature>
<dbReference type="EMBL" id="JALJOR010000002">
    <property type="protein sequence ID" value="KAK9824687.1"/>
    <property type="molecule type" value="Genomic_DNA"/>
</dbReference>
<reference evidence="3 4" key="1">
    <citation type="journal article" date="2024" name="Nat. Commun.">
        <title>Phylogenomics reveals the evolutionary origins of lichenization in chlorophyte algae.</title>
        <authorList>
            <person name="Puginier C."/>
            <person name="Libourel C."/>
            <person name="Otte J."/>
            <person name="Skaloud P."/>
            <person name="Haon M."/>
            <person name="Grisel S."/>
            <person name="Petersen M."/>
            <person name="Berrin J.G."/>
            <person name="Delaux P.M."/>
            <person name="Dal Grande F."/>
            <person name="Keller J."/>
        </authorList>
    </citation>
    <scope>NUCLEOTIDE SEQUENCE [LARGE SCALE GENOMIC DNA]</scope>
    <source>
        <strain evidence="3 4">SAG 2043</strain>
    </source>
</reference>
<evidence type="ECO:0000256" key="1">
    <source>
        <dbReference type="ARBA" id="ARBA00009817"/>
    </source>
</evidence>
<comment type="caution">
    <text evidence="3">The sequence shown here is derived from an EMBL/GenBank/DDBJ whole genome shotgun (WGS) entry which is preliminary data.</text>
</comment>
<evidence type="ECO:0000256" key="2">
    <source>
        <dbReference type="SAM" id="MobiDB-lite"/>
    </source>
</evidence>
<dbReference type="AlphaFoldDB" id="A0AAW1QUC9"/>
<dbReference type="InterPro" id="IPR011256">
    <property type="entry name" value="Reg_factor_effector_dom_sf"/>
</dbReference>
<gene>
    <name evidence="3" type="ORF">WJX72_012392</name>
</gene>
<proteinExistence type="inferred from homology"/>
<protein>
    <recommendedName>
        <fullName evidence="5">SOUL heme-binding protein</fullName>
    </recommendedName>
</protein>
<keyword evidence="4" id="KW-1185">Reference proteome</keyword>
<name>A0AAW1QUC9_9CHLO</name>
<dbReference type="Gene3D" id="3.20.80.10">
    <property type="entry name" value="Regulatory factor, effector binding domain"/>
    <property type="match status" value="1"/>
</dbReference>
<feature type="region of interest" description="Disordered" evidence="2">
    <location>
        <begin position="26"/>
        <end position="83"/>
    </location>
</feature>
<dbReference type="PANTHER" id="PTHR11220">
    <property type="entry name" value="HEME-BINDING PROTEIN-RELATED"/>
    <property type="match status" value="1"/>
</dbReference>
<evidence type="ECO:0008006" key="5">
    <source>
        <dbReference type="Google" id="ProtNLM"/>
    </source>
</evidence>